<evidence type="ECO:0000313" key="3">
    <source>
        <dbReference type="Proteomes" id="UP000693981"/>
    </source>
</evidence>
<keyword evidence="1" id="KW-0472">Membrane</keyword>
<feature type="transmembrane region" description="Helical" evidence="1">
    <location>
        <begin position="85"/>
        <end position="105"/>
    </location>
</feature>
<evidence type="ECO:0000313" key="2">
    <source>
        <dbReference type="EMBL" id="KAG7383970.1"/>
    </source>
</evidence>
<proteinExistence type="predicted"/>
<sequence length="185" mass="19505">MKLAAPGMLQMRVENATKLSRTVRGVNAITACVQFSAGVSSLTELLTLDVVGFLIAVFAVMFALLLLCFEFHLKVTDNVLRPNFGFLYGYRGMATYLLFIGLLDLGMVGHILGSIAGMLACINACLVVAVGICAPRMATEYPAIINNKSMASYGTNSQLQGPISFALASGALKVGTAPASVHVIV</sequence>
<keyword evidence="3" id="KW-1185">Reference proteome</keyword>
<keyword evidence="1" id="KW-0812">Transmembrane</keyword>
<evidence type="ECO:0000256" key="1">
    <source>
        <dbReference type="SAM" id="Phobius"/>
    </source>
</evidence>
<name>A0A8T1VVM8_9STRA</name>
<dbReference type="AlphaFoldDB" id="A0A8T1VVM8"/>
<gene>
    <name evidence="2" type="ORF">PHYBOEH_009711</name>
</gene>
<protein>
    <submittedName>
        <fullName evidence="2">Uncharacterized protein</fullName>
    </submittedName>
</protein>
<dbReference type="EMBL" id="JAGDFL010000620">
    <property type="protein sequence ID" value="KAG7383970.1"/>
    <property type="molecule type" value="Genomic_DNA"/>
</dbReference>
<dbReference type="OrthoDB" id="167746at2759"/>
<keyword evidence="1" id="KW-1133">Transmembrane helix</keyword>
<accession>A0A8T1VVM8</accession>
<reference evidence="2" key="1">
    <citation type="submission" date="2021-02" db="EMBL/GenBank/DDBJ databases">
        <authorList>
            <person name="Palmer J.M."/>
        </authorList>
    </citation>
    <scope>NUCLEOTIDE SEQUENCE</scope>
    <source>
        <strain evidence="2">SCRP23</strain>
    </source>
</reference>
<dbReference type="PANTHER" id="PTHR38894">
    <property type="entry name" value="TRANSMEMBRANE PROTEIN"/>
    <property type="match status" value="1"/>
</dbReference>
<organism evidence="2 3">
    <name type="scientific">Phytophthora boehmeriae</name>
    <dbReference type="NCBI Taxonomy" id="109152"/>
    <lineage>
        <taxon>Eukaryota</taxon>
        <taxon>Sar</taxon>
        <taxon>Stramenopiles</taxon>
        <taxon>Oomycota</taxon>
        <taxon>Peronosporomycetes</taxon>
        <taxon>Peronosporales</taxon>
        <taxon>Peronosporaceae</taxon>
        <taxon>Phytophthora</taxon>
    </lineage>
</organism>
<dbReference type="Proteomes" id="UP000693981">
    <property type="component" value="Unassembled WGS sequence"/>
</dbReference>
<feature type="transmembrane region" description="Helical" evidence="1">
    <location>
        <begin position="50"/>
        <end position="73"/>
    </location>
</feature>
<comment type="caution">
    <text evidence="2">The sequence shown here is derived from an EMBL/GenBank/DDBJ whole genome shotgun (WGS) entry which is preliminary data.</text>
</comment>
<feature type="transmembrane region" description="Helical" evidence="1">
    <location>
        <begin position="111"/>
        <end position="134"/>
    </location>
</feature>
<dbReference type="PANTHER" id="PTHR38894:SF1">
    <property type="entry name" value="TRANSMEMBRANE PROTEIN"/>
    <property type="match status" value="1"/>
</dbReference>